<dbReference type="GeneID" id="109541683"/>
<dbReference type="Proteomes" id="UP000019118">
    <property type="component" value="Unassembled WGS sequence"/>
</dbReference>
<dbReference type="KEGG" id="dpa:109541683"/>
<feature type="domain" description="MADF" evidence="2">
    <location>
        <begin position="60"/>
        <end position="151"/>
    </location>
</feature>
<evidence type="ECO:0000259" key="2">
    <source>
        <dbReference type="PROSITE" id="PS51029"/>
    </source>
</evidence>
<feature type="compositionally biased region" description="Polar residues" evidence="1">
    <location>
        <begin position="270"/>
        <end position="280"/>
    </location>
</feature>
<dbReference type="PROSITE" id="PS51029">
    <property type="entry name" value="MADF"/>
    <property type="match status" value="1"/>
</dbReference>
<sequence length="290" mass="33694">MAHIHLKWQRRICPMFSSKAIQNRRFSYVLCVCVRANITYSICGFYELLIMEWSNDKSFQLIDEYKKWPIVWDVKHPSHYSKKQKTIAWYAISDKLGVSVAEAKQKMNSLLGSLRREKSKILRAAGPGQAPIYNSRWFAFKRMQFLLYKEETEETTLDSEMEQHHFRNSEIIEVEIQDNPEEESGEKLIVAKRRTFRPSVAALKPIKDTTLDEKSFNSSLSARLEDPCATYGAHVANKLRSYTQQVRVQVEHAINNILFEADIGKFNTNPAGRSKMSPTMSDIFDPHDYE</sequence>
<dbReference type="AlphaFoldDB" id="A0AAR5PYS2"/>
<evidence type="ECO:0000313" key="4">
    <source>
        <dbReference type="Proteomes" id="UP000019118"/>
    </source>
</evidence>
<dbReference type="PANTHER" id="PTHR21505:SF12">
    <property type="entry name" value="MADF DOMAIN-CONTAINING PROTEIN-RELATED"/>
    <property type="match status" value="1"/>
</dbReference>
<dbReference type="SMART" id="SM00595">
    <property type="entry name" value="MADF"/>
    <property type="match status" value="1"/>
</dbReference>
<accession>A0AAR5PYS2</accession>
<dbReference type="Pfam" id="PF10545">
    <property type="entry name" value="MADF_DNA_bdg"/>
    <property type="match status" value="1"/>
</dbReference>
<reference evidence="3" key="2">
    <citation type="submission" date="2024-08" db="UniProtKB">
        <authorList>
            <consortium name="EnsemblMetazoa"/>
        </authorList>
    </citation>
    <scope>IDENTIFICATION</scope>
</reference>
<feature type="region of interest" description="Disordered" evidence="1">
    <location>
        <begin position="270"/>
        <end position="290"/>
    </location>
</feature>
<organism evidence="3 4">
    <name type="scientific">Dendroctonus ponderosae</name>
    <name type="common">Mountain pine beetle</name>
    <dbReference type="NCBI Taxonomy" id="77166"/>
    <lineage>
        <taxon>Eukaryota</taxon>
        <taxon>Metazoa</taxon>
        <taxon>Ecdysozoa</taxon>
        <taxon>Arthropoda</taxon>
        <taxon>Hexapoda</taxon>
        <taxon>Insecta</taxon>
        <taxon>Pterygota</taxon>
        <taxon>Neoptera</taxon>
        <taxon>Endopterygota</taxon>
        <taxon>Coleoptera</taxon>
        <taxon>Polyphaga</taxon>
        <taxon>Cucujiformia</taxon>
        <taxon>Curculionidae</taxon>
        <taxon>Scolytinae</taxon>
        <taxon>Dendroctonus</taxon>
    </lineage>
</organism>
<protein>
    <recommendedName>
        <fullName evidence="2">MADF domain-containing protein</fullName>
    </recommendedName>
</protein>
<dbReference type="InterPro" id="IPR006578">
    <property type="entry name" value="MADF-dom"/>
</dbReference>
<evidence type="ECO:0000256" key="1">
    <source>
        <dbReference type="SAM" id="MobiDB-lite"/>
    </source>
</evidence>
<dbReference type="EnsemblMetazoa" id="XM_019910595.1">
    <property type="protein sequence ID" value="XP_019766154.1"/>
    <property type="gene ID" value="LOC109541683"/>
</dbReference>
<name>A0AAR5PYS2_DENPD</name>
<dbReference type="PANTHER" id="PTHR21505">
    <property type="entry name" value="MADF DOMAIN-CONTAINING PROTEIN-RELATED"/>
    <property type="match status" value="1"/>
</dbReference>
<proteinExistence type="predicted"/>
<evidence type="ECO:0000313" key="3">
    <source>
        <dbReference type="EnsemblMetazoa" id="XP_019766154.1"/>
    </source>
</evidence>
<reference evidence="4" key="1">
    <citation type="journal article" date="2013" name="Genome Biol.">
        <title>Draft genome of the mountain pine beetle, Dendroctonus ponderosae Hopkins, a major forest pest.</title>
        <authorList>
            <person name="Keeling C.I."/>
            <person name="Yuen M.M."/>
            <person name="Liao N.Y."/>
            <person name="Docking T.R."/>
            <person name="Chan S.K."/>
            <person name="Taylor G.A."/>
            <person name="Palmquist D.L."/>
            <person name="Jackman S.D."/>
            <person name="Nguyen A."/>
            <person name="Li M."/>
            <person name="Henderson H."/>
            <person name="Janes J.K."/>
            <person name="Zhao Y."/>
            <person name="Pandoh P."/>
            <person name="Moore R."/>
            <person name="Sperling F.A."/>
            <person name="Huber D.P."/>
            <person name="Birol I."/>
            <person name="Jones S.J."/>
            <person name="Bohlmann J."/>
        </authorList>
    </citation>
    <scope>NUCLEOTIDE SEQUENCE</scope>
</reference>
<keyword evidence="4" id="KW-1185">Reference proteome</keyword>